<dbReference type="InParanoid" id="A0A0P0XKY0"/>
<feature type="region of interest" description="Disordered" evidence="1">
    <location>
        <begin position="44"/>
        <end position="86"/>
    </location>
</feature>
<feature type="compositionally biased region" description="Basic residues" evidence="1">
    <location>
        <begin position="44"/>
        <end position="64"/>
    </location>
</feature>
<reference evidence="3" key="1">
    <citation type="journal article" date="2005" name="Nature">
        <title>The map-based sequence of the rice genome.</title>
        <authorList>
            <consortium name="International rice genome sequencing project (IRGSP)"/>
            <person name="Matsumoto T."/>
            <person name="Wu J."/>
            <person name="Kanamori H."/>
            <person name="Katayose Y."/>
            <person name="Fujisawa M."/>
            <person name="Namiki N."/>
            <person name="Mizuno H."/>
            <person name="Yamamoto K."/>
            <person name="Antonio B.A."/>
            <person name="Baba T."/>
            <person name="Sakata K."/>
            <person name="Nagamura Y."/>
            <person name="Aoki H."/>
            <person name="Arikawa K."/>
            <person name="Arita K."/>
            <person name="Bito T."/>
            <person name="Chiden Y."/>
            <person name="Fujitsuka N."/>
            <person name="Fukunaka R."/>
            <person name="Hamada M."/>
            <person name="Harada C."/>
            <person name="Hayashi A."/>
            <person name="Hijishita S."/>
            <person name="Honda M."/>
            <person name="Hosokawa S."/>
            <person name="Ichikawa Y."/>
            <person name="Idonuma A."/>
            <person name="Iijima M."/>
            <person name="Ikeda M."/>
            <person name="Ikeno M."/>
            <person name="Ito K."/>
            <person name="Ito S."/>
            <person name="Ito T."/>
            <person name="Ito Y."/>
            <person name="Ito Y."/>
            <person name="Iwabuchi A."/>
            <person name="Kamiya K."/>
            <person name="Karasawa W."/>
            <person name="Kurita K."/>
            <person name="Katagiri S."/>
            <person name="Kikuta A."/>
            <person name="Kobayashi H."/>
            <person name="Kobayashi N."/>
            <person name="Machita K."/>
            <person name="Maehara T."/>
            <person name="Masukawa M."/>
            <person name="Mizubayashi T."/>
            <person name="Mukai Y."/>
            <person name="Nagasaki H."/>
            <person name="Nagata Y."/>
            <person name="Naito S."/>
            <person name="Nakashima M."/>
            <person name="Nakama Y."/>
            <person name="Nakamichi Y."/>
            <person name="Nakamura M."/>
            <person name="Meguro A."/>
            <person name="Negishi M."/>
            <person name="Ohta I."/>
            <person name="Ohta T."/>
            <person name="Okamoto M."/>
            <person name="Ono N."/>
            <person name="Saji S."/>
            <person name="Sakaguchi M."/>
            <person name="Sakai K."/>
            <person name="Shibata M."/>
            <person name="Shimokawa T."/>
            <person name="Song J."/>
            <person name="Takazaki Y."/>
            <person name="Terasawa K."/>
            <person name="Tsugane M."/>
            <person name="Tsuji K."/>
            <person name="Ueda S."/>
            <person name="Waki K."/>
            <person name="Yamagata H."/>
            <person name="Yamamoto M."/>
            <person name="Yamamoto S."/>
            <person name="Yamane H."/>
            <person name="Yoshiki S."/>
            <person name="Yoshihara R."/>
            <person name="Yukawa K."/>
            <person name="Zhong H."/>
            <person name="Yano M."/>
            <person name="Yuan Q."/>
            <person name="Ouyang S."/>
            <person name="Liu J."/>
            <person name="Jones K.M."/>
            <person name="Gansberger K."/>
            <person name="Moffat K."/>
            <person name="Hill J."/>
            <person name="Bera J."/>
            <person name="Fadrosh D."/>
            <person name="Jin S."/>
            <person name="Johri S."/>
            <person name="Kim M."/>
            <person name="Overton L."/>
            <person name="Reardon M."/>
            <person name="Tsitrin T."/>
            <person name="Vuong H."/>
            <person name="Weaver B."/>
            <person name="Ciecko A."/>
            <person name="Tallon L."/>
            <person name="Jackson J."/>
            <person name="Pai G."/>
            <person name="Aken S.V."/>
            <person name="Utterback T."/>
            <person name="Reidmuller S."/>
            <person name="Feldblyum T."/>
            <person name="Hsiao J."/>
            <person name="Zismann V."/>
            <person name="Iobst S."/>
            <person name="de Vazeille A.R."/>
            <person name="Buell C.R."/>
            <person name="Ying K."/>
            <person name="Li Y."/>
            <person name="Lu T."/>
            <person name="Huang Y."/>
            <person name="Zhao Q."/>
            <person name="Feng Q."/>
            <person name="Zhang L."/>
            <person name="Zhu J."/>
            <person name="Weng Q."/>
            <person name="Mu J."/>
            <person name="Lu Y."/>
            <person name="Fan D."/>
            <person name="Liu Y."/>
            <person name="Guan J."/>
            <person name="Zhang Y."/>
            <person name="Yu S."/>
            <person name="Liu X."/>
            <person name="Zhang Y."/>
            <person name="Hong G."/>
            <person name="Han B."/>
            <person name="Choisne N."/>
            <person name="Demange N."/>
            <person name="Orjeda G."/>
            <person name="Samain S."/>
            <person name="Cattolico L."/>
            <person name="Pelletier E."/>
            <person name="Couloux A."/>
            <person name="Segurens B."/>
            <person name="Wincker P."/>
            <person name="D'Hont A."/>
            <person name="Scarpelli C."/>
            <person name="Weissenbach J."/>
            <person name="Salanoubat M."/>
            <person name="Quetier F."/>
            <person name="Yu Y."/>
            <person name="Kim H.R."/>
            <person name="Rambo T."/>
            <person name="Currie J."/>
            <person name="Collura K."/>
            <person name="Luo M."/>
            <person name="Yang T."/>
            <person name="Ammiraju J.S.S."/>
            <person name="Engler F."/>
            <person name="Soderlund C."/>
            <person name="Wing R.A."/>
            <person name="Palmer L.E."/>
            <person name="de la Bastide M."/>
            <person name="Spiegel L."/>
            <person name="Nascimento L."/>
            <person name="Zutavern T."/>
            <person name="O'Shaughnessy A."/>
            <person name="Dike S."/>
            <person name="Dedhia N."/>
            <person name="Preston R."/>
            <person name="Balija V."/>
            <person name="McCombie W.R."/>
            <person name="Chow T."/>
            <person name="Chen H."/>
            <person name="Chung M."/>
            <person name="Chen C."/>
            <person name="Shaw J."/>
            <person name="Wu H."/>
            <person name="Hsiao K."/>
            <person name="Chao Y."/>
            <person name="Chu M."/>
            <person name="Cheng C."/>
            <person name="Hour A."/>
            <person name="Lee P."/>
            <person name="Lin S."/>
            <person name="Lin Y."/>
            <person name="Liou J."/>
            <person name="Liu S."/>
            <person name="Hsing Y."/>
            <person name="Raghuvanshi S."/>
            <person name="Mohanty A."/>
            <person name="Bharti A.K."/>
            <person name="Gaur A."/>
            <person name="Gupta V."/>
            <person name="Kumar D."/>
            <person name="Ravi V."/>
            <person name="Vij S."/>
            <person name="Kapur A."/>
            <person name="Khurana P."/>
            <person name="Khurana P."/>
            <person name="Khurana J.P."/>
            <person name="Tyagi A.K."/>
            <person name="Gaikwad K."/>
            <person name="Singh A."/>
            <person name="Dalal V."/>
            <person name="Srivastava S."/>
            <person name="Dixit A."/>
            <person name="Pal A.K."/>
            <person name="Ghazi I.A."/>
            <person name="Yadav M."/>
            <person name="Pandit A."/>
            <person name="Bhargava A."/>
            <person name="Sureshbabu K."/>
            <person name="Batra K."/>
            <person name="Sharma T.R."/>
            <person name="Mohapatra T."/>
            <person name="Singh N.K."/>
            <person name="Messing J."/>
            <person name="Nelson A.B."/>
            <person name="Fuks G."/>
            <person name="Kavchok S."/>
            <person name="Keizer G."/>
            <person name="Linton E."/>
            <person name="Llaca V."/>
            <person name="Song R."/>
            <person name="Tanyolac B."/>
            <person name="Young S."/>
            <person name="Ho-Il K."/>
            <person name="Hahn J.H."/>
            <person name="Sangsakoo G."/>
            <person name="Vanavichit A."/>
            <person name="de Mattos Luiz.A.T."/>
            <person name="Zimmer P.D."/>
            <person name="Malone G."/>
            <person name="Dellagostin O."/>
            <person name="de Oliveira A.C."/>
            <person name="Bevan M."/>
            <person name="Bancroft I."/>
            <person name="Minx P."/>
            <person name="Cordum H."/>
            <person name="Wilson R."/>
            <person name="Cheng Z."/>
            <person name="Jin W."/>
            <person name="Jiang J."/>
            <person name="Leong S.A."/>
            <person name="Iwama H."/>
            <person name="Gojobori T."/>
            <person name="Itoh T."/>
            <person name="Niimura Y."/>
            <person name="Fujii Y."/>
            <person name="Habara T."/>
            <person name="Sakai H."/>
            <person name="Sato Y."/>
            <person name="Wilson G."/>
            <person name="Kumar K."/>
            <person name="McCouch S."/>
            <person name="Juretic N."/>
            <person name="Hoen D."/>
            <person name="Wright S."/>
            <person name="Bruskiewich R."/>
            <person name="Bureau T."/>
            <person name="Miyao A."/>
            <person name="Hirochika H."/>
            <person name="Nishikawa T."/>
            <person name="Kadowaki K."/>
            <person name="Sugiura M."/>
            <person name="Burr B."/>
            <person name="Sasaki T."/>
        </authorList>
    </citation>
    <scope>NUCLEOTIDE SEQUENCE [LARGE SCALE GENOMIC DNA]</scope>
    <source>
        <strain evidence="3">cv. Nipponbare</strain>
    </source>
</reference>
<feature type="compositionally biased region" description="Basic residues" evidence="1">
    <location>
        <begin position="144"/>
        <end position="153"/>
    </location>
</feature>
<reference evidence="2 3" key="3">
    <citation type="journal article" date="2013" name="Rice">
        <title>Improvement of the Oryza sativa Nipponbare reference genome using next generation sequence and optical map data.</title>
        <authorList>
            <person name="Kawahara Y."/>
            <person name="de la Bastide M."/>
            <person name="Hamilton J.P."/>
            <person name="Kanamori H."/>
            <person name="McCombie W.R."/>
            <person name="Ouyang S."/>
            <person name="Schwartz D.C."/>
            <person name="Tanaka T."/>
            <person name="Wu J."/>
            <person name="Zhou S."/>
            <person name="Childs K.L."/>
            <person name="Davidson R.M."/>
            <person name="Lin H."/>
            <person name="Quesada-Ocampo L."/>
            <person name="Vaillancourt B."/>
            <person name="Sakai H."/>
            <person name="Lee S.S."/>
            <person name="Kim J."/>
            <person name="Numa H."/>
            <person name="Itoh T."/>
            <person name="Buell C.R."/>
            <person name="Matsumoto T."/>
        </authorList>
    </citation>
    <scope>NUCLEOTIDE SEQUENCE [LARGE SCALE GENOMIC DNA]</scope>
    <source>
        <strain evidence="3">cv. Nipponbare</strain>
    </source>
</reference>
<feature type="compositionally biased region" description="Basic and acidic residues" evidence="1">
    <location>
        <begin position="65"/>
        <end position="86"/>
    </location>
</feature>
<keyword evidence="3" id="KW-1185">Reference proteome</keyword>
<accession>A0A0P0XKY0</accession>
<evidence type="ECO:0000313" key="3">
    <source>
        <dbReference type="Proteomes" id="UP000059680"/>
    </source>
</evidence>
<feature type="non-terminal residue" evidence="2">
    <location>
        <position position="1"/>
    </location>
</feature>
<protein>
    <submittedName>
        <fullName evidence="2">Os09g0281850 protein</fullName>
    </submittedName>
</protein>
<dbReference type="EMBL" id="AP014965">
    <property type="protein sequence ID" value="BAT07233.1"/>
    <property type="molecule type" value="Genomic_DNA"/>
</dbReference>
<reference evidence="2 3" key="2">
    <citation type="journal article" date="2013" name="Plant Cell Physiol.">
        <title>Rice Annotation Project Database (RAP-DB): an integrative and interactive database for rice genomics.</title>
        <authorList>
            <person name="Sakai H."/>
            <person name="Lee S.S."/>
            <person name="Tanaka T."/>
            <person name="Numa H."/>
            <person name="Kim J."/>
            <person name="Kawahara Y."/>
            <person name="Wakimoto H."/>
            <person name="Yang C.C."/>
            <person name="Iwamoto M."/>
            <person name="Abe T."/>
            <person name="Yamada Y."/>
            <person name="Muto A."/>
            <person name="Inokuchi H."/>
            <person name="Ikemura T."/>
            <person name="Matsumoto T."/>
            <person name="Sasaki T."/>
            <person name="Itoh T."/>
        </authorList>
    </citation>
    <scope>NUCLEOTIDE SEQUENCE [LARGE SCALE GENOMIC DNA]</scope>
    <source>
        <strain evidence="3">cv. Nipponbare</strain>
    </source>
</reference>
<gene>
    <name evidence="2" type="ordered locus">Os09g0281850</name>
    <name evidence="2" type="ORF">OSNPB_090281850</name>
</gene>
<proteinExistence type="predicted"/>
<evidence type="ECO:0000256" key="1">
    <source>
        <dbReference type="SAM" id="MobiDB-lite"/>
    </source>
</evidence>
<dbReference type="Gramene" id="Os09t0281850-00">
    <property type="protein sequence ID" value="Os09t0281850-00"/>
    <property type="gene ID" value="Os09g0281850"/>
</dbReference>
<dbReference type="Proteomes" id="UP000059680">
    <property type="component" value="Chromosome 9"/>
</dbReference>
<sequence>SQPAVREEVDVLEPEGRVLAALGAAAGGLVAVATGRRRVPFRVGRRRRRRRRQHEHCRRRRQRRLGHDVLDGEGGVPHEEVERDGAERVAVQRQLLAERHRVEALDVAGGGHHPGEHLLAADARHHQQPRRPARGAVELQEPRPRRRHAGRALLRHRRHVNEPFLGAADGEPQPRVPREQLDLQRRLAGHRRVPQPHGAHDADVHAVVVLEPVQAGVRHVGEVGQRAHVHRRQRHLAGDLGEQRLRLDVHEGDGDAGGLRRHQPRVGAGEGVLQRLVPGVRPVGGLGQQQHRQEAARRRHRQQLLHLLLPRERFVSVADLRVAQRRQHLGILGSFIKDQTIKHLFLIITISISSYA</sequence>
<dbReference type="PaxDb" id="39947-A0A0P0XKY0"/>
<organism evidence="2 3">
    <name type="scientific">Oryza sativa subsp. japonica</name>
    <name type="common">Rice</name>
    <dbReference type="NCBI Taxonomy" id="39947"/>
    <lineage>
        <taxon>Eukaryota</taxon>
        <taxon>Viridiplantae</taxon>
        <taxon>Streptophyta</taxon>
        <taxon>Embryophyta</taxon>
        <taxon>Tracheophyta</taxon>
        <taxon>Spermatophyta</taxon>
        <taxon>Magnoliopsida</taxon>
        <taxon>Liliopsida</taxon>
        <taxon>Poales</taxon>
        <taxon>Poaceae</taxon>
        <taxon>BOP clade</taxon>
        <taxon>Oryzoideae</taxon>
        <taxon>Oryzeae</taxon>
        <taxon>Oryzinae</taxon>
        <taxon>Oryza</taxon>
        <taxon>Oryza sativa</taxon>
    </lineage>
</organism>
<feature type="region of interest" description="Disordered" evidence="1">
    <location>
        <begin position="123"/>
        <end position="153"/>
    </location>
</feature>
<dbReference type="AlphaFoldDB" id="A0A0P0XKY0"/>
<evidence type="ECO:0000313" key="2">
    <source>
        <dbReference type="EMBL" id="BAT07233.1"/>
    </source>
</evidence>
<dbReference type="FunCoup" id="A0A0P0XKY0">
    <property type="interactions" value="35"/>
</dbReference>
<name>A0A0P0XKY0_ORYSJ</name>